<accession>A0A844GVF7</accession>
<dbReference type="InterPro" id="IPR052371">
    <property type="entry name" value="BFD-associated_ferredoxin"/>
</dbReference>
<protein>
    <recommendedName>
        <fullName evidence="7">Bacterioferritin-associated ferredoxin</fullName>
    </recommendedName>
</protein>
<proteinExistence type="inferred from homology"/>
<dbReference type="GO" id="GO:0046872">
    <property type="term" value="F:metal ion binding"/>
    <property type="evidence" value="ECO:0007669"/>
    <property type="project" value="UniProtKB-KW"/>
</dbReference>
<keyword evidence="5" id="KW-0408">Iron</keyword>
<reference evidence="10 11" key="1">
    <citation type="submission" date="2019-11" db="EMBL/GenBank/DDBJ databases">
        <title>Isolation of a new High Light Tolerant Cyanobacteria.</title>
        <authorList>
            <person name="Dobson Z."/>
            <person name="Vaughn N."/>
            <person name="Vaughn M."/>
            <person name="Fromme P."/>
            <person name="Mazor Y."/>
        </authorList>
    </citation>
    <scope>NUCLEOTIDE SEQUENCE [LARGE SCALE GENOMIC DNA]</scope>
    <source>
        <strain evidence="10 11">0216</strain>
    </source>
</reference>
<evidence type="ECO:0000313" key="10">
    <source>
        <dbReference type="EMBL" id="MTF40100.1"/>
    </source>
</evidence>
<dbReference type="InterPro" id="IPR007419">
    <property type="entry name" value="BFD-like_2Fe2S-bd_dom"/>
</dbReference>
<evidence type="ECO:0000256" key="8">
    <source>
        <dbReference type="ARBA" id="ARBA00046332"/>
    </source>
</evidence>
<evidence type="ECO:0000256" key="5">
    <source>
        <dbReference type="ARBA" id="ARBA00023004"/>
    </source>
</evidence>
<dbReference type="EMBL" id="WMIA01000021">
    <property type="protein sequence ID" value="MTF40100.1"/>
    <property type="molecule type" value="Genomic_DNA"/>
</dbReference>
<dbReference type="Proteomes" id="UP000437131">
    <property type="component" value="Unassembled WGS sequence"/>
</dbReference>
<sequence>MYVCICNGVTEKDIHKAVEGGICSLDQLSAKTSVTKHCGCCTEYACKVIEEAMAQRQVR</sequence>
<name>A0A844GVF7_9CHRO</name>
<evidence type="ECO:0000256" key="7">
    <source>
        <dbReference type="ARBA" id="ARBA00039386"/>
    </source>
</evidence>
<evidence type="ECO:0000256" key="1">
    <source>
        <dbReference type="ARBA" id="ARBA00022448"/>
    </source>
</evidence>
<dbReference type="InterPro" id="IPR041854">
    <property type="entry name" value="BFD-like_2Fe2S-bd_dom_sf"/>
</dbReference>
<dbReference type="PANTHER" id="PTHR37424">
    <property type="entry name" value="BACTERIOFERRITIN-ASSOCIATED FERREDOXIN"/>
    <property type="match status" value="1"/>
</dbReference>
<keyword evidence="4" id="KW-0249">Electron transport</keyword>
<dbReference type="PANTHER" id="PTHR37424:SF1">
    <property type="entry name" value="BACTERIOFERRITIN-ASSOCIATED FERREDOXIN"/>
    <property type="match status" value="1"/>
</dbReference>
<gene>
    <name evidence="10" type="ORF">GGC33_14355</name>
</gene>
<evidence type="ECO:0000256" key="3">
    <source>
        <dbReference type="ARBA" id="ARBA00022723"/>
    </source>
</evidence>
<dbReference type="Pfam" id="PF04324">
    <property type="entry name" value="Fer2_BFD"/>
    <property type="match status" value="1"/>
</dbReference>
<comment type="similarity">
    <text evidence="8">Belongs to the Bfd family.</text>
</comment>
<dbReference type="AlphaFoldDB" id="A0A844GVF7"/>
<evidence type="ECO:0000256" key="4">
    <source>
        <dbReference type="ARBA" id="ARBA00022982"/>
    </source>
</evidence>
<dbReference type="GO" id="GO:0051537">
    <property type="term" value="F:2 iron, 2 sulfur cluster binding"/>
    <property type="evidence" value="ECO:0007669"/>
    <property type="project" value="UniProtKB-KW"/>
</dbReference>
<dbReference type="RefSeq" id="WP_015221144.1">
    <property type="nucleotide sequence ID" value="NZ_WMIA01000021.1"/>
</dbReference>
<evidence type="ECO:0000259" key="9">
    <source>
        <dbReference type="Pfam" id="PF04324"/>
    </source>
</evidence>
<keyword evidence="6" id="KW-0411">Iron-sulfur</keyword>
<dbReference type="Gene3D" id="1.10.10.1100">
    <property type="entry name" value="BFD-like [2Fe-2S]-binding domain"/>
    <property type="match status" value="1"/>
</dbReference>
<evidence type="ECO:0000256" key="6">
    <source>
        <dbReference type="ARBA" id="ARBA00023014"/>
    </source>
</evidence>
<keyword evidence="1" id="KW-0813">Transport</keyword>
<evidence type="ECO:0000313" key="11">
    <source>
        <dbReference type="Proteomes" id="UP000437131"/>
    </source>
</evidence>
<organism evidence="10 11">
    <name type="scientific">Cyanobacterium aponinum 0216</name>
    <dbReference type="NCBI Taxonomy" id="2676140"/>
    <lineage>
        <taxon>Bacteria</taxon>
        <taxon>Bacillati</taxon>
        <taxon>Cyanobacteriota</taxon>
        <taxon>Cyanophyceae</taxon>
        <taxon>Oscillatoriophycideae</taxon>
        <taxon>Chroococcales</taxon>
        <taxon>Geminocystaceae</taxon>
        <taxon>Cyanobacterium</taxon>
    </lineage>
</organism>
<comment type="caution">
    <text evidence="10">The sequence shown here is derived from an EMBL/GenBank/DDBJ whole genome shotgun (WGS) entry which is preliminary data.</text>
</comment>
<keyword evidence="2" id="KW-0001">2Fe-2S</keyword>
<evidence type="ECO:0000256" key="2">
    <source>
        <dbReference type="ARBA" id="ARBA00022714"/>
    </source>
</evidence>
<keyword evidence="3" id="KW-0479">Metal-binding</keyword>
<feature type="domain" description="BFD-like [2Fe-2S]-binding" evidence="9">
    <location>
        <begin position="2"/>
        <end position="51"/>
    </location>
</feature>